<accession>A0AAW1UR81</accession>
<evidence type="ECO:0000313" key="2">
    <source>
        <dbReference type="Proteomes" id="UP001431783"/>
    </source>
</evidence>
<protein>
    <submittedName>
        <fullName evidence="1">Uncharacterized protein</fullName>
    </submittedName>
</protein>
<organism evidence="1 2">
    <name type="scientific">Henosepilachna vigintioctopunctata</name>
    <dbReference type="NCBI Taxonomy" id="420089"/>
    <lineage>
        <taxon>Eukaryota</taxon>
        <taxon>Metazoa</taxon>
        <taxon>Ecdysozoa</taxon>
        <taxon>Arthropoda</taxon>
        <taxon>Hexapoda</taxon>
        <taxon>Insecta</taxon>
        <taxon>Pterygota</taxon>
        <taxon>Neoptera</taxon>
        <taxon>Endopterygota</taxon>
        <taxon>Coleoptera</taxon>
        <taxon>Polyphaga</taxon>
        <taxon>Cucujiformia</taxon>
        <taxon>Coccinelloidea</taxon>
        <taxon>Coccinellidae</taxon>
        <taxon>Epilachninae</taxon>
        <taxon>Epilachnini</taxon>
        <taxon>Henosepilachna</taxon>
    </lineage>
</organism>
<name>A0AAW1UR81_9CUCU</name>
<keyword evidence="2" id="KW-1185">Reference proteome</keyword>
<sequence length="212" mass="24723">MWKSKILLRLKSLIILIAVTCLSAATAFCPRVDIRSATLTLYTSSFPLRIENRRVVANMPERDEYSLLFIKDESLNLLLYDPRAMHFICWNPKRTKLVAKRNPTKDRIKLCSFREEASKSMPLTLRNYVSSYNNKQVMIKMSPRGHYASKQETRTCEKKRKFSKIKKNCHGSGEFLLSGCSDGRRRFCDVIKTLRKSRGILHELKMRHCENT</sequence>
<evidence type="ECO:0000313" key="1">
    <source>
        <dbReference type="EMBL" id="KAK9885040.1"/>
    </source>
</evidence>
<gene>
    <name evidence="1" type="ORF">WA026_009262</name>
</gene>
<dbReference type="InterPro" id="IPR008996">
    <property type="entry name" value="IL1/FGF"/>
</dbReference>
<dbReference type="SUPFAM" id="SSF50353">
    <property type="entry name" value="Cytokine"/>
    <property type="match status" value="1"/>
</dbReference>
<dbReference type="EMBL" id="JARQZJ010000094">
    <property type="protein sequence ID" value="KAK9885040.1"/>
    <property type="molecule type" value="Genomic_DNA"/>
</dbReference>
<dbReference type="Gene3D" id="2.80.10.50">
    <property type="match status" value="1"/>
</dbReference>
<dbReference type="AlphaFoldDB" id="A0AAW1UR81"/>
<reference evidence="1 2" key="1">
    <citation type="submission" date="2023-03" db="EMBL/GenBank/DDBJ databases">
        <title>Genome insight into feeding habits of ladybird beetles.</title>
        <authorList>
            <person name="Li H.-S."/>
            <person name="Huang Y.-H."/>
            <person name="Pang H."/>
        </authorList>
    </citation>
    <scope>NUCLEOTIDE SEQUENCE [LARGE SCALE GENOMIC DNA]</scope>
    <source>
        <strain evidence="1">SYSU_2023b</strain>
        <tissue evidence="1">Whole body</tissue>
    </source>
</reference>
<dbReference type="Proteomes" id="UP001431783">
    <property type="component" value="Unassembled WGS sequence"/>
</dbReference>
<proteinExistence type="predicted"/>
<comment type="caution">
    <text evidence="1">The sequence shown here is derived from an EMBL/GenBank/DDBJ whole genome shotgun (WGS) entry which is preliminary data.</text>
</comment>